<proteinExistence type="predicted"/>
<keyword evidence="7" id="KW-0472">Membrane</keyword>
<feature type="domain" description="Human immunodeficiency virus 1 envelope glycoprotein Gp120" evidence="11">
    <location>
        <begin position="6"/>
        <end position="158"/>
    </location>
</feature>
<dbReference type="GO" id="GO:0019062">
    <property type="term" value="P:virion attachment to host cell"/>
    <property type="evidence" value="ECO:0007669"/>
    <property type="project" value="UniProtKB-KW"/>
</dbReference>
<evidence type="ECO:0000256" key="6">
    <source>
        <dbReference type="ARBA" id="ARBA00022844"/>
    </source>
</evidence>
<keyword evidence="6" id="KW-0946">Virion</keyword>
<dbReference type="InterPro" id="IPR000777">
    <property type="entry name" value="HIV1_Gp120"/>
</dbReference>
<organism evidence="12">
    <name type="scientific">Human immunodeficiency virus type 1</name>
    <name type="common">HIV-1</name>
    <dbReference type="NCBI Taxonomy" id="11676"/>
    <lineage>
        <taxon>Viruses</taxon>
        <taxon>Riboviria</taxon>
        <taxon>Pararnavirae</taxon>
        <taxon>Artverviricota</taxon>
        <taxon>Revtraviricetes</taxon>
        <taxon>Ortervirales</taxon>
        <taxon>Retroviridae</taxon>
        <taxon>Orthoretrovirinae</taxon>
        <taxon>Lentivirus</taxon>
        <taxon>Lentivirus humimdef1</taxon>
    </lineage>
</organism>
<keyword evidence="3" id="KW-0945">Host-virus interaction</keyword>
<keyword evidence="4" id="KW-1162">Viral penetration into host cytoplasm</keyword>
<keyword evidence="10" id="KW-1160">Virus entry into host cell</keyword>
<dbReference type="GO" id="GO:0039663">
    <property type="term" value="P:membrane fusion involved in viral entry into host cell"/>
    <property type="evidence" value="ECO:0007669"/>
    <property type="project" value="UniProtKB-KW"/>
</dbReference>
<organismHost>
    <name type="scientific">Homo sapiens</name>
    <name type="common">Human</name>
    <dbReference type="NCBI Taxonomy" id="9606"/>
</organismHost>
<reference evidence="12" key="1">
    <citation type="journal article" date="2010" name="AIDS Res. Hum. Retroviruses">
        <title>Genetic characterization of HIV type 1 among patients with suspected immune reconstitution inflammatory syndrome after initiation of antiretroviral therapy in Kenya.</title>
        <authorList>
            <person name="Lihana R.W."/>
            <person name="Khamadi S.A."/>
            <person name="Lubano K."/>
            <person name="Mwangi J."/>
            <person name="Kinyua J.G."/>
            <person name="Okoth V.O."/>
            <person name="Lagat N.J."/>
            <person name="Okoth F.A."/>
            <person name="Songok E.M."/>
            <person name="Makokha E.P."/>
        </authorList>
    </citation>
    <scope>NUCLEOTIDE SEQUENCE</scope>
    <source>
        <strain evidence="12">CCP-056</strain>
    </source>
</reference>
<keyword evidence="8" id="KW-1015">Disulfide bond</keyword>
<feature type="non-terminal residue" evidence="12">
    <location>
        <position position="1"/>
    </location>
</feature>
<evidence type="ECO:0000256" key="9">
    <source>
        <dbReference type="ARBA" id="ARBA00023180"/>
    </source>
</evidence>
<name>D2DMK2_HV1</name>
<dbReference type="InterPro" id="IPR036377">
    <property type="entry name" value="Gp120_core_sf"/>
</dbReference>
<keyword evidence="12" id="KW-0261">Viral envelope protein</keyword>
<evidence type="ECO:0000256" key="5">
    <source>
        <dbReference type="ARBA" id="ARBA00022804"/>
    </source>
</evidence>
<dbReference type="GO" id="GO:0019031">
    <property type="term" value="C:viral envelope"/>
    <property type="evidence" value="ECO:0007669"/>
    <property type="project" value="UniProtKB-KW"/>
</dbReference>
<keyword evidence="2" id="KW-1168">Fusion of virus membrane with host membrane</keyword>
<evidence type="ECO:0000256" key="3">
    <source>
        <dbReference type="ARBA" id="ARBA00022581"/>
    </source>
</evidence>
<dbReference type="EMBL" id="FJ599374">
    <property type="protein sequence ID" value="ACZ94019.1"/>
    <property type="molecule type" value="Genomic_DNA"/>
</dbReference>
<evidence type="ECO:0000256" key="2">
    <source>
        <dbReference type="ARBA" id="ARBA00022506"/>
    </source>
</evidence>
<dbReference type="GO" id="GO:0055036">
    <property type="term" value="C:virion membrane"/>
    <property type="evidence" value="ECO:0007669"/>
    <property type="project" value="UniProtKB-SubCell"/>
</dbReference>
<sequence>SSQWYSRQLMLNGNLAHHTVKIRSKNITDNAKIIIVQLTKPVTIDCSRPNNNTRQSIHMGPGRAFFAGDITGDIRQAYCTVDNTAWSSTLQQVSTRLVEYFMNKTIIFASSSGGDLEITTHSFNCGGELFYCNTSGLFDGASITNKCRIKQIINMCREQEQHCMPLHPNLNHEQRQQSTCLLPPPL</sequence>
<evidence type="ECO:0000256" key="10">
    <source>
        <dbReference type="ARBA" id="ARBA00023296"/>
    </source>
</evidence>
<comment type="subcellular location">
    <subcellularLocation>
        <location evidence="1">Virion membrane</location>
    </subcellularLocation>
</comment>
<evidence type="ECO:0000256" key="7">
    <source>
        <dbReference type="ARBA" id="ARBA00023136"/>
    </source>
</evidence>
<keyword evidence="5" id="KW-1161">Viral attachment to host cell</keyword>
<keyword evidence="9" id="KW-0325">Glycoprotein</keyword>
<dbReference type="Pfam" id="PF00516">
    <property type="entry name" value="GP120"/>
    <property type="match status" value="1"/>
</dbReference>
<feature type="non-terminal residue" evidence="12">
    <location>
        <position position="186"/>
    </location>
</feature>
<protein>
    <submittedName>
        <fullName evidence="12">Envelope glycoprotein</fullName>
    </submittedName>
</protein>
<evidence type="ECO:0000256" key="1">
    <source>
        <dbReference type="ARBA" id="ARBA00004182"/>
    </source>
</evidence>
<evidence type="ECO:0000259" key="11">
    <source>
        <dbReference type="Pfam" id="PF00516"/>
    </source>
</evidence>
<evidence type="ECO:0000256" key="8">
    <source>
        <dbReference type="ARBA" id="ARBA00023157"/>
    </source>
</evidence>
<gene>
    <name evidence="12" type="primary">env</name>
</gene>
<evidence type="ECO:0000256" key="4">
    <source>
        <dbReference type="ARBA" id="ARBA00022595"/>
    </source>
</evidence>
<dbReference type="Gene3D" id="2.170.40.20">
    <property type="entry name" value="Human immunodeficiency virus 1, Gp160, envelope glycoprotein"/>
    <property type="match status" value="1"/>
</dbReference>
<dbReference type="SUPFAM" id="SSF56502">
    <property type="entry name" value="gp120 core"/>
    <property type="match status" value="1"/>
</dbReference>
<evidence type="ECO:0000313" key="12">
    <source>
        <dbReference type="EMBL" id="ACZ94019.1"/>
    </source>
</evidence>
<dbReference type="GO" id="GO:0046718">
    <property type="term" value="P:symbiont entry into host cell"/>
    <property type="evidence" value="ECO:0007669"/>
    <property type="project" value="UniProtKB-KW"/>
</dbReference>
<accession>D2DMK2</accession>